<dbReference type="EMBL" id="OW240924">
    <property type="protein sequence ID" value="CAH2328170.1"/>
    <property type="molecule type" value="Genomic_DNA"/>
</dbReference>
<feature type="transmembrane region" description="Helical" evidence="2">
    <location>
        <begin position="34"/>
        <end position="58"/>
    </location>
</feature>
<evidence type="ECO:0000256" key="2">
    <source>
        <dbReference type="SAM" id="Phobius"/>
    </source>
</evidence>
<dbReference type="AlphaFoldDB" id="A0AAD1TN54"/>
<keyword evidence="2" id="KW-0472">Membrane</keyword>
<dbReference type="Pfam" id="PF15018">
    <property type="entry name" value="InaF-motif"/>
    <property type="match status" value="1"/>
</dbReference>
<evidence type="ECO:0000313" key="3">
    <source>
        <dbReference type="EMBL" id="CAH2328170.1"/>
    </source>
</evidence>
<dbReference type="PANTHER" id="PTHR34929">
    <property type="entry name" value="ZGC:153157"/>
    <property type="match status" value="1"/>
</dbReference>
<keyword evidence="2 3" id="KW-0812">Transmembrane</keyword>
<accession>A0AAD1TN54</accession>
<gene>
    <name evidence="3" type="ORF">PECUL_23A059039</name>
</gene>
<keyword evidence="4" id="KW-1185">Reference proteome</keyword>
<dbReference type="Proteomes" id="UP001295444">
    <property type="component" value="Chromosome 13"/>
</dbReference>
<protein>
    <submittedName>
        <fullName evidence="3">Transmembrane INAFM2</fullName>
    </submittedName>
</protein>
<feature type="region of interest" description="Disordered" evidence="1">
    <location>
        <begin position="97"/>
        <end position="197"/>
    </location>
</feature>
<feature type="compositionally biased region" description="Basic and acidic residues" evidence="1">
    <location>
        <begin position="163"/>
        <end position="197"/>
    </location>
</feature>
<dbReference type="InterPro" id="IPR029162">
    <property type="entry name" value="InaF-motif"/>
</dbReference>
<evidence type="ECO:0000256" key="1">
    <source>
        <dbReference type="SAM" id="MobiDB-lite"/>
    </source>
</evidence>
<reference evidence="3" key="1">
    <citation type="submission" date="2022-03" db="EMBL/GenBank/DDBJ databases">
        <authorList>
            <person name="Alioto T."/>
            <person name="Alioto T."/>
            <person name="Gomez Garrido J."/>
        </authorList>
    </citation>
    <scope>NUCLEOTIDE SEQUENCE</scope>
</reference>
<feature type="compositionally biased region" description="Basic and acidic residues" evidence="1">
    <location>
        <begin position="104"/>
        <end position="131"/>
    </location>
</feature>
<name>A0AAD1TN54_PELCU</name>
<feature type="region of interest" description="Disordered" evidence="1">
    <location>
        <begin position="1"/>
        <end position="24"/>
    </location>
</feature>
<keyword evidence="2" id="KW-1133">Transmembrane helix</keyword>
<evidence type="ECO:0000313" key="4">
    <source>
        <dbReference type="Proteomes" id="UP001295444"/>
    </source>
</evidence>
<organism evidence="3 4">
    <name type="scientific">Pelobates cultripes</name>
    <name type="common">Western spadefoot toad</name>
    <dbReference type="NCBI Taxonomy" id="61616"/>
    <lineage>
        <taxon>Eukaryota</taxon>
        <taxon>Metazoa</taxon>
        <taxon>Chordata</taxon>
        <taxon>Craniata</taxon>
        <taxon>Vertebrata</taxon>
        <taxon>Euteleostomi</taxon>
        <taxon>Amphibia</taxon>
        <taxon>Batrachia</taxon>
        <taxon>Anura</taxon>
        <taxon>Pelobatoidea</taxon>
        <taxon>Pelobatidae</taxon>
        <taxon>Pelobates</taxon>
    </lineage>
</organism>
<sequence length="197" mass="22400">MKDKDFMPNAERGKPATYTGDKKARMAAKTNQKWMRLATVFAYVLSVSMAAIILAIYYSLIWMPVRSSGGNSSNANLSHEVVIVSPNQTTYTQAVISESADTVHTTETKSGFRREKRSQENPKRSRTEEIHQTIGNTHEPSTPGQSNLQETEEQEDSISELVDNPKNKDGEDTKVVTWSERRSVHLKKMTEREQHWR</sequence>
<proteinExistence type="predicted"/>
<dbReference type="PANTHER" id="PTHR34929:SF1">
    <property type="entry name" value="INAF MOTIF CONTAINING 2"/>
    <property type="match status" value="1"/>
</dbReference>
<feature type="compositionally biased region" description="Polar residues" evidence="1">
    <location>
        <begin position="133"/>
        <end position="149"/>
    </location>
</feature>